<dbReference type="RefSeq" id="WP_187723986.1">
    <property type="nucleotide sequence ID" value="NZ_CP060783.1"/>
</dbReference>
<organism evidence="1 2">
    <name type="scientific">Diaphorobacter aerolatus</name>
    <dbReference type="NCBI Taxonomy" id="1288495"/>
    <lineage>
        <taxon>Bacteria</taxon>
        <taxon>Pseudomonadati</taxon>
        <taxon>Pseudomonadota</taxon>
        <taxon>Betaproteobacteria</taxon>
        <taxon>Burkholderiales</taxon>
        <taxon>Comamonadaceae</taxon>
        <taxon>Diaphorobacter</taxon>
    </lineage>
</organism>
<keyword evidence="2" id="KW-1185">Reference proteome</keyword>
<evidence type="ECO:0000313" key="1">
    <source>
        <dbReference type="EMBL" id="QNP48388.1"/>
    </source>
</evidence>
<accession>A0A7H0GJC2</accession>
<evidence type="ECO:0008006" key="3">
    <source>
        <dbReference type="Google" id="ProtNLM"/>
    </source>
</evidence>
<name>A0A7H0GJC2_9BURK</name>
<gene>
    <name evidence="1" type="ORF">H9K75_20935</name>
</gene>
<dbReference type="EMBL" id="CP060783">
    <property type="protein sequence ID" value="QNP48388.1"/>
    <property type="molecule type" value="Genomic_DNA"/>
</dbReference>
<dbReference type="KEGG" id="daer:H9K75_20935"/>
<dbReference type="SUPFAM" id="SSF53335">
    <property type="entry name" value="S-adenosyl-L-methionine-dependent methyltransferases"/>
    <property type="match status" value="1"/>
</dbReference>
<dbReference type="InterPro" id="IPR029063">
    <property type="entry name" value="SAM-dependent_MTases_sf"/>
</dbReference>
<proteinExistence type="predicted"/>
<evidence type="ECO:0000313" key="2">
    <source>
        <dbReference type="Proteomes" id="UP000516028"/>
    </source>
</evidence>
<dbReference type="Proteomes" id="UP000516028">
    <property type="component" value="Chromosome"/>
</dbReference>
<dbReference type="AlphaFoldDB" id="A0A7H0GJC2"/>
<sequence>MKNDTIQKKIERLVQSSKLGLTPVKVIHDIAQLSLKQASMYIKLNDWDVFSADWVLNGLSEYRDAPQDFALLVEIAKDYIEMVDSNPPFTDVFELIGFPNQKLAIQLGQFLTPSKVATGAAKFIEVSVEDKPIFISDCGGCGAGSLLLAPLRTIYEDTPARLNLVHLQAVDIDPKMVLLTACQIVIPCIRFTVPLGSLFVHRGHGIIDYRYYVTNDPKTLSYVFTSDLKGLYAYMETYGTKVSELEGQL</sequence>
<protein>
    <recommendedName>
        <fullName evidence="3">DNA methylase adenine-specific domain-containing protein</fullName>
    </recommendedName>
</protein>
<reference evidence="1 2" key="1">
    <citation type="submission" date="2020-08" db="EMBL/GenBank/DDBJ databases">
        <title>Genome sequence of Diaphorobacter aerolatus KACC 16536T.</title>
        <authorList>
            <person name="Hyun D.-W."/>
            <person name="Bae J.-W."/>
        </authorList>
    </citation>
    <scope>NUCLEOTIDE SEQUENCE [LARGE SCALE GENOMIC DNA]</scope>
    <source>
        <strain evidence="1 2">KACC 16536</strain>
    </source>
</reference>